<keyword evidence="7" id="KW-1185">Reference proteome</keyword>
<proteinExistence type="predicted"/>
<organism evidence="6 7">
    <name type="scientific">Artemisia annua</name>
    <name type="common">Sweet wormwood</name>
    <dbReference type="NCBI Taxonomy" id="35608"/>
    <lineage>
        <taxon>Eukaryota</taxon>
        <taxon>Viridiplantae</taxon>
        <taxon>Streptophyta</taxon>
        <taxon>Embryophyta</taxon>
        <taxon>Tracheophyta</taxon>
        <taxon>Spermatophyta</taxon>
        <taxon>Magnoliopsida</taxon>
        <taxon>eudicotyledons</taxon>
        <taxon>Gunneridae</taxon>
        <taxon>Pentapetalae</taxon>
        <taxon>asterids</taxon>
        <taxon>campanulids</taxon>
        <taxon>Asterales</taxon>
        <taxon>Asteraceae</taxon>
        <taxon>Asteroideae</taxon>
        <taxon>Anthemideae</taxon>
        <taxon>Artemisiinae</taxon>
        <taxon>Artemisia</taxon>
    </lineage>
</organism>
<dbReference type="Pfam" id="PF04577">
    <property type="entry name" value="Glyco_transf_61"/>
    <property type="match status" value="1"/>
</dbReference>
<dbReference type="PANTHER" id="PTHR20961">
    <property type="entry name" value="GLYCOSYLTRANSFERASE"/>
    <property type="match status" value="1"/>
</dbReference>
<dbReference type="STRING" id="35608.A0A2U1MAN1"/>
<dbReference type="GO" id="GO:0000139">
    <property type="term" value="C:Golgi membrane"/>
    <property type="evidence" value="ECO:0007669"/>
    <property type="project" value="UniProtKB-SubCell"/>
</dbReference>
<dbReference type="InterPro" id="IPR007657">
    <property type="entry name" value="Glycosyltransferase_61"/>
</dbReference>
<keyword evidence="3 6" id="KW-0808">Transferase</keyword>
<evidence type="ECO:0000313" key="6">
    <source>
        <dbReference type="EMBL" id="PWA58331.1"/>
    </source>
</evidence>
<dbReference type="InterPro" id="IPR049625">
    <property type="entry name" value="Glyco_transf_61_cat"/>
</dbReference>
<evidence type="ECO:0000256" key="2">
    <source>
        <dbReference type="ARBA" id="ARBA00022676"/>
    </source>
</evidence>
<accession>A0A2U1MAN1</accession>
<dbReference type="EMBL" id="PKPP01005924">
    <property type="protein sequence ID" value="PWA58331.1"/>
    <property type="molecule type" value="Genomic_DNA"/>
</dbReference>
<evidence type="ECO:0000259" key="5">
    <source>
        <dbReference type="Pfam" id="PF04577"/>
    </source>
</evidence>
<dbReference type="Proteomes" id="UP000245207">
    <property type="component" value="Unassembled WGS sequence"/>
</dbReference>
<name>A0A2U1MAN1_ARTAN</name>
<protein>
    <submittedName>
        <fullName evidence="6">EGF domain-specific O-linked N-acetylglucosamine transferase</fullName>
    </submittedName>
</protein>
<comment type="subcellular location">
    <subcellularLocation>
        <location evidence="1">Golgi apparatus membrane</location>
        <topology evidence="1">Single-pass type II membrane protein</topology>
    </subcellularLocation>
</comment>
<dbReference type="AlphaFoldDB" id="A0A2U1MAN1"/>
<evidence type="ECO:0000256" key="3">
    <source>
        <dbReference type="ARBA" id="ARBA00022679"/>
    </source>
</evidence>
<comment type="caution">
    <text evidence="6">The sequence shown here is derived from an EMBL/GenBank/DDBJ whole genome shotgun (WGS) entry which is preliminary data.</text>
</comment>
<evidence type="ECO:0000256" key="4">
    <source>
        <dbReference type="ARBA" id="ARBA00023180"/>
    </source>
</evidence>
<reference evidence="6 7" key="1">
    <citation type="journal article" date="2018" name="Mol. Plant">
        <title>The genome of Artemisia annua provides insight into the evolution of Asteraceae family and artemisinin biosynthesis.</title>
        <authorList>
            <person name="Shen Q."/>
            <person name="Zhang L."/>
            <person name="Liao Z."/>
            <person name="Wang S."/>
            <person name="Yan T."/>
            <person name="Shi P."/>
            <person name="Liu M."/>
            <person name="Fu X."/>
            <person name="Pan Q."/>
            <person name="Wang Y."/>
            <person name="Lv Z."/>
            <person name="Lu X."/>
            <person name="Zhang F."/>
            <person name="Jiang W."/>
            <person name="Ma Y."/>
            <person name="Chen M."/>
            <person name="Hao X."/>
            <person name="Li L."/>
            <person name="Tang Y."/>
            <person name="Lv G."/>
            <person name="Zhou Y."/>
            <person name="Sun X."/>
            <person name="Brodelius P.E."/>
            <person name="Rose J.K.C."/>
            <person name="Tang K."/>
        </authorList>
    </citation>
    <scope>NUCLEOTIDE SEQUENCE [LARGE SCALE GENOMIC DNA]</scope>
    <source>
        <strain evidence="7">cv. Huhao1</strain>
        <tissue evidence="6">Leaf</tissue>
    </source>
</reference>
<feature type="domain" description="Glycosyltransferase 61 catalytic" evidence="5">
    <location>
        <begin position="113"/>
        <end position="226"/>
    </location>
</feature>
<dbReference type="OrthoDB" id="529273at2759"/>
<dbReference type="PANTHER" id="PTHR20961:SF108">
    <property type="entry name" value="GLYCOSYLTRANSFERASE"/>
    <property type="match status" value="1"/>
</dbReference>
<evidence type="ECO:0000256" key="1">
    <source>
        <dbReference type="ARBA" id="ARBA00004323"/>
    </source>
</evidence>
<dbReference type="GO" id="GO:0016763">
    <property type="term" value="F:pentosyltransferase activity"/>
    <property type="evidence" value="ECO:0007669"/>
    <property type="project" value="UniProtKB-ARBA"/>
</dbReference>
<keyword evidence="4" id="KW-0325">Glycoprotein</keyword>
<keyword evidence="2" id="KW-0328">Glycosyltransferase</keyword>
<evidence type="ECO:0000313" key="7">
    <source>
        <dbReference type="Proteomes" id="UP000245207"/>
    </source>
</evidence>
<sequence>MRLITPVRILQENIGTAKSCNHTHKVPVIVFSSGLIGNLFHEISEIIIPLFITSHHFKSSVQFMITDYQPWFVKKYNRILTQLSSYQVIGGGLNTTSAHCFPGAVVGLKYHDNLALDPNSIPGGYTMLDFKQFLRETYSLKIKNANEIKKPVLLLISRKTSRTFLNENEMVQMMEKMGFQVFVTNTKEMLNLDKFSKVVNSCNVMVGAHGAGLTNAVFLPEGAVLVQVVPYALTWASDTYYGQPAPKMGLKYLEYKTVAEESSLMGSYGPHDPVIADPQSLYSRGYQAVRAIYVDGQNMTINLTKFRATLVEALVHLGHRPLTRKS</sequence>
<gene>
    <name evidence="6" type="ORF">CTI12_AA401360</name>
</gene>